<keyword evidence="1" id="KW-0442">Lipid degradation</keyword>
<accession>A0A0K1PKX2</accession>
<evidence type="ECO:0000313" key="5">
    <source>
        <dbReference type="Proteomes" id="UP000064967"/>
    </source>
</evidence>
<dbReference type="InterPro" id="IPR000073">
    <property type="entry name" value="AB_hydrolase_1"/>
</dbReference>
<dbReference type="STRING" id="1391654.AKJ09_00715"/>
<gene>
    <name evidence="4" type="ORF">AKJ09_00715</name>
</gene>
<dbReference type="GO" id="GO:0016042">
    <property type="term" value="P:lipid catabolic process"/>
    <property type="evidence" value="ECO:0007669"/>
    <property type="project" value="UniProtKB-KW"/>
</dbReference>
<dbReference type="AlphaFoldDB" id="A0A0K1PKX2"/>
<dbReference type="EMBL" id="CP012333">
    <property type="protein sequence ID" value="AKU94051.1"/>
    <property type="molecule type" value="Genomic_DNA"/>
</dbReference>
<dbReference type="PANTHER" id="PTHR11005">
    <property type="entry name" value="LYSOSOMAL ACID LIPASE-RELATED"/>
    <property type="match status" value="1"/>
</dbReference>
<dbReference type="Pfam" id="PF00561">
    <property type="entry name" value="Abhydrolase_1"/>
    <property type="match status" value="1"/>
</dbReference>
<evidence type="ECO:0000256" key="2">
    <source>
        <dbReference type="ARBA" id="ARBA00023098"/>
    </source>
</evidence>
<protein>
    <submittedName>
        <fullName evidence="4">Polyhydroxyalkanoic acid synthase</fullName>
    </submittedName>
</protein>
<evidence type="ECO:0000259" key="3">
    <source>
        <dbReference type="Pfam" id="PF00561"/>
    </source>
</evidence>
<dbReference type="InterPro" id="IPR029058">
    <property type="entry name" value="AB_hydrolase_fold"/>
</dbReference>
<dbReference type="RefSeq" id="WP_146645713.1">
    <property type="nucleotide sequence ID" value="NZ_CP012333.1"/>
</dbReference>
<keyword evidence="5" id="KW-1185">Reference proteome</keyword>
<proteinExistence type="predicted"/>
<feature type="domain" description="AB hydrolase-1" evidence="3">
    <location>
        <begin position="50"/>
        <end position="318"/>
    </location>
</feature>
<dbReference type="Gene3D" id="3.40.50.1820">
    <property type="entry name" value="alpha/beta hydrolase"/>
    <property type="match status" value="1"/>
</dbReference>
<sequence>MILYARTLPQTIDRHDRATFVKELVVTGGPVPLAMVRKRLADNQGGTRAPVLLVHGFGQNRYAWHLPARSLANHLAREGYDVFNLDLRGHGRSRHFGARPPRSVDDYVVEDIPIAVEEVLSHSGQRPVFLVGHSLGGLVNYAAAPGLEGAVSGLVSIGSPYHFAAGSLSLRTIALFVEALRRAGVPATGMSFPVYPIGAVMRTFQRVADSPLFPMPLRGWHAGSVEPHILEQHLRLAFDRAGIDELRHMFEWATDKRFGGPSRDYVERFEALDVPLLVIAGTNDDLAPPASVRPAFERSRAKDKTYRTEPLGHIDLLVGRDAPGLTWSAVARWLDERAP</sequence>
<dbReference type="Proteomes" id="UP000064967">
    <property type="component" value="Chromosome"/>
</dbReference>
<evidence type="ECO:0000256" key="1">
    <source>
        <dbReference type="ARBA" id="ARBA00022963"/>
    </source>
</evidence>
<organism evidence="4 5">
    <name type="scientific">Labilithrix luteola</name>
    <dbReference type="NCBI Taxonomy" id="1391654"/>
    <lineage>
        <taxon>Bacteria</taxon>
        <taxon>Pseudomonadati</taxon>
        <taxon>Myxococcota</taxon>
        <taxon>Polyangia</taxon>
        <taxon>Polyangiales</taxon>
        <taxon>Labilitrichaceae</taxon>
        <taxon>Labilithrix</taxon>
    </lineage>
</organism>
<reference evidence="4 5" key="1">
    <citation type="submission" date="2015-08" db="EMBL/GenBank/DDBJ databases">
        <authorList>
            <person name="Babu N.S."/>
            <person name="Beckwith C.J."/>
            <person name="Beseler K.G."/>
            <person name="Brison A."/>
            <person name="Carone J.V."/>
            <person name="Caskin T.P."/>
            <person name="Diamond M."/>
            <person name="Durham M.E."/>
            <person name="Foxe J.M."/>
            <person name="Go M."/>
            <person name="Henderson B.A."/>
            <person name="Jones I.B."/>
            <person name="McGettigan J.A."/>
            <person name="Micheletti S.J."/>
            <person name="Nasrallah M.E."/>
            <person name="Ortiz D."/>
            <person name="Piller C.R."/>
            <person name="Privatt S.R."/>
            <person name="Schneider S.L."/>
            <person name="Sharp S."/>
            <person name="Smith T.C."/>
            <person name="Stanton J.D."/>
            <person name="Ullery H.E."/>
            <person name="Wilson R.J."/>
            <person name="Serrano M.G."/>
            <person name="Buck G."/>
            <person name="Lee V."/>
            <person name="Wang Y."/>
            <person name="Carvalho R."/>
            <person name="Voegtly L."/>
            <person name="Shi R."/>
            <person name="Duckworth R."/>
            <person name="Johnson A."/>
            <person name="Loviza R."/>
            <person name="Walstead R."/>
            <person name="Shah Z."/>
            <person name="Kiflezghi M."/>
            <person name="Wade K."/>
            <person name="Ball S.L."/>
            <person name="Bradley K.W."/>
            <person name="Asai D.J."/>
            <person name="Bowman C.A."/>
            <person name="Russell D.A."/>
            <person name="Pope W.H."/>
            <person name="Jacobs-Sera D."/>
            <person name="Hendrix R.W."/>
            <person name="Hatfull G.F."/>
        </authorList>
    </citation>
    <scope>NUCLEOTIDE SEQUENCE [LARGE SCALE GENOMIC DNA]</scope>
    <source>
        <strain evidence="4 5">DSM 27648</strain>
    </source>
</reference>
<dbReference type="SUPFAM" id="SSF53474">
    <property type="entry name" value="alpha/beta-Hydrolases"/>
    <property type="match status" value="1"/>
</dbReference>
<name>A0A0K1PKX2_9BACT</name>
<evidence type="ECO:0000313" key="4">
    <source>
        <dbReference type="EMBL" id="AKU94051.1"/>
    </source>
</evidence>
<keyword evidence="2" id="KW-0443">Lipid metabolism</keyword>
<dbReference type="KEGG" id="llu:AKJ09_00715"/>
<dbReference type="OrthoDB" id="5490537at2"/>